<reference evidence="1 2" key="2">
    <citation type="journal article" date="2022" name="Mol. Ecol. Resour.">
        <title>The genomes of chicory, endive, great burdock and yacon provide insights into Asteraceae paleo-polyploidization history and plant inulin production.</title>
        <authorList>
            <person name="Fan W."/>
            <person name="Wang S."/>
            <person name="Wang H."/>
            <person name="Wang A."/>
            <person name="Jiang F."/>
            <person name="Liu H."/>
            <person name="Zhao H."/>
            <person name="Xu D."/>
            <person name="Zhang Y."/>
        </authorList>
    </citation>
    <scope>NUCLEOTIDE SEQUENCE [LARGE SCALE GENOMIC DNA]</scope>
    <source>
        <strain evidence="2">cv. Niubang</strain>
    </source>
</reference>
<proteinExistence type="predicted"/>
<name>A0ACB9EED2_ARCLA</name>
<comment type="caution">
    <text evidence="1">The sequence shown here is derived from an EMBL/GenBank/DDBJ whole genome shotgun (WGS) entry which is preliminary data.</text>
</comment>
<protein>
    <submittedName>
        <fullName evidence="1">Uncharacterized protein</fullName>
    </submittedName>
</protein>
<reference evidence="2" key="1">
    <citation type="journal article" date="2022" name="Mol. Ecol. Resour.">
        <title>The genomes of chicory, endive, great burdock and yacon provide insights into Asteraceae palaeo-polyploidization history and plant inulin production.</title>
        <authorList>
            <person name="Fan W."/>
            <person name="Wang S."/>
            <person name="Wang H."/>
            <person name="Wang A."/>
            <person name="Jiang F."/>
            <person name="Liu H."/>
            <person name="Zhao H."/>
            <person name="Xu D."/>
            <person name="Zhang Y."/>
        </authorList>
    </citation>
    <scope>NUCLEOTIDE SEQUENCE [LARGE SCALE GENOMIC DNA]</scope>
    <source>
        <strain evidence="2">cv. Niubang</strain>
    </source>
</reference>
<keyword evidence="2" id="KW-1185">Reference proteome</keyword>
<evidence type="ECO:0000313" key="2">
    <source>
        <dbReference type="Proteomes" id="UP001055879"/>
    </source>
</evidence>
<evidence type="ECO:0000313" key="1">
    <source>
        <dbReference type="EMBL" id="KAI3757172.1"/>
    </source>
</evidence>
<gene>
    <name evidence="1" type="ORF">L6452_04706</name>
</gene>
<sequence>MARGNKRFEVVMSGMAWELKSGYVVKSNNITGGPIHLFSPPKMETFRGRTGRASSFRDNARVVRRIQSRGTVHAHGSCAFPVRPVRPLLWIALLS</sequence>
<dbReference type="EMBL" id="CM042048">
    <property type="protein sequence ID" value="KAI3757172.1"/>
    <property type="molecule type" value="Genomic_DNA"/>
</dbReference>
<dbReference type="Proteomes" id="UP001055879">
    <property type="component" value="Linkage Group LG02"/>
</dbReference>
<accession>A0ACB9EED2</accession>
<organism evidence="1 2">
    <name type="scientific">Arctium lappa</name>
    <name type="common">Greater burdock</name>
    <name type="synonym">Lappa major</name>
    <dbReference type="NCBI Taxonomy" id="4217"/>
    <lineage>
        <taxon>Eukaryota</taxon>
        <taxon>Viridiplantae</taxon>
        <taxon>Streptophyta</taxon>
        <taxon>Embryophyta</taxon>
        <taxon>Tracheophyta</taxon>
        <taxon>Spermatophyta</taxon>
        <taxon>Magnoliopsida</taxon>
        <taxon>eudicotyledons</taxon>
        <taxon>Gunneridae</taxon>
        <taxon>Pentapetalae</taxon>
        <taxon>asterids</taxon>
        <taxon>campanulids</taxon>
        <taxon>Asterales</taxon>
        <taxon>Asteraceae</taxon>
        <taxon>Carduoideae</taxon>
        <taxon>Cardueae</taxon>
        <taxon>Arctiinae</taxon>
        <taxon>Arctium</taxon>
    </lineage>
</organism>